<keyword evidence="4" id="KW-0052">Apoplast</keyword>
<comment type="caution">
    <text evidence="5">The sequence shown here is derived from an EMBL/GenBank/DDBJ whole genome shotgun (WGS) entry which is preliminary data.</text>
</comment>
<dbReference type="EMBL" id="WJXA01000006">
    <property type="protein sequence ID" value="KAF7141491.1"/>
    <property type="molecule type" value="Genomic_DNA"/>
</dbReference>
<dbReference type="OrthoDB" id="1925209at2759"/>
<dbReference type="PANTHER" id="PTHR21495">
    <property type="entry name" value="NUCLEOPORIN-RELATED"/>
    <property type="match status" value="1"/>
</dbReference>
<dbReference type="GO" id="GO:0009699">
    <property type="term" value="P:phenylpropanoid biosynthetic process"/>
    <property type="evidence" value="ECO:0007669"/>
    <property type="project" value="UniProtKB-ARBA"/>
</dbReference>
<protein>
    <recommendedName>
        <fullName evidence="4">Dirigent protein</fullName>
    </recommendedName>
</protein>
<name>A0A834GYD1_RHOSS</name>
<evidence type="ECO:0000313" key="5">
    <source>
        <dbReference type="EMBL" id="KAF7141491.1"/>
    </source>
</evidence>
<evidence type="ECO:0000256" key="2">
    <source>
        <dbReference type="ARBA" id="ARBA00011738"/>
    </source>
</evidence>
<evidence type="ECO:0000256" key="3">
    <source>
        <dbReference type="ARBA" id="ARBA00022525"/>
    </source>
</evidence>
<evidence type="ECO:0000256" key="4">
    <source>
        <dbReference type="RuleBase" id="RU363099"/>
    </source>
</evidence>
<dbReference type="InterPro" id="IPR004265">
    <property type="entry name" value="Dirigent"/>
</dbReference>
<dbReference type="Gene3D" id="2.40.480.10">
    <property type="entry name" value="Allene oxide cyclase-like"/>
    <property type="match status" value="3"/>
</dbReference>
<dbReference type="InterPro" id="IPR044859">
    <property type="entry name" value="Allene_oxi_cyc_Dirigent"/>
</dbReference>
<comment type="similarity">
    <text evidence="1 4">Belongs to the plant dirigent protein family.</text>
</comment>
<reference evidence="5" key="1">
    <citation type="submission" date="2019-11" db="EMBL/GenBank/DDBJ databases">
        <authorList>
            <person name="Liu Y."/>
            <person name="Hou J."/>
            <person name="Li T.-Q."/>
            <person name="Guan C.-H."/>
            <person name="Wu X."/>
            <person name="Wu H.-Z."/>
            <person name="Ling F."/>
            <person name="Zhang R."/>
            <person name="Shi X.-G."/>
            <person name="Ren J.-P."/>
            <person name="Chen E.-F."/>
            <person name="Sun J.-M."/>
        </authorList>
    </citation>
    <scope>NUCLEOTIDE SEQUENCE</scope>
    <source>
        <strain evidence="5">Adult_tree_wgs_1</strain>
        <tissue evidence="5">Leaves</tissue>
    </source>
</reference>
<comment type="function">
    <text evidence="4">Dirigent proteins impart stereoselectivity on the phenoxy radical-coupling reaction, yielding optically active lignans from two molecules of coniferyl alcohol in the biosynthesis of lignans, flavonolignans, and alkaloids and thus plays a central role in plant secondary metabolism.</text>
</comment>
<dbReference type="Pfam" id="PF03018">
    <property type="entry name" value="Dirigent"/>
    <property type="match status" value="2"/>
</dbReference>
<dbReference type="Proteomes" id="UP000626092">
    <property type="component" value="Unassembled WGS sequence"/>
</dbReference>
<dbReference type="GO" id="GO:0048046">
    <property type="term" value="C:apoplast"/>
    <property type="evidence" value="ECO:0007669"/>
    <property type="project" value="UniProtKB-SubCell"/>
</dbReference>
<keyword evidence="3 4" id="KW-0964">Secreted</keyword>
<comment type="subcellular location">
    <subcellularLocation>
        <location evidence="4">Secreted</location>
        <location evidence="4">Extracellular space</location>
        <location evidence="4">Apoplast</location>
    </subcellularLocation>
</comment>
<organism evidence="5 6">
    <name type="scientific">Rhododendron simsii</name>
    <name type="common">Sims's rhododendron</name>
    <dbReference type="NCBI Taxonomy" id="118357"/>
    <lineage>
        <taxon>Eukaryota</taxon>
        <taxon>Viridiplantae</taxon>
        <taxon>Streptophyta</taxon>
        <taxon>Embryophyta</taxon>
        <taxon>Tracheophyta</taxon>
        <taxon>Spermatophyta</taxon>
        <taxon>Magnoliopsida</taxon>
        <taxon>eudicotyledons</taxon>
        <taxon>Gunneridae</taxon>
        <taxon>Pentapetalae</taxon>
        <taxon>asterids</taxon>
        <taxon>Ericales</taxon>
        <taxon>Ericaceae</taxon>
        <taxon>Ericoideae</taxon>
        <taxon>Rhodoreae</taxon>
        <taxon>Rhododendron</taxon>
    </lineage>
</organism>
<dbReference type="AlphaFoldDB" id="A0A834GYD1"/>
<keyword evidence="6" id="KW-1185">Reference proteome</keyword>
<evidence type="ECO:0000313" key="6">
    <source>
        <dbReference type="Proteomes" id="UP000626092"/>
    </source>
</evidence>
<proteinExistence type="inferred from homology"/>
<comment type="subunit">
    <text evidence="2 4">Homodimer.</text>
</comment>
<sequence length="467" mass="50065">MAPTSNTSLKKLSYYVLFLLANFSRSSKAYDRLQLKETNLTVYFQKLNSGPNATSAIVTGIPGRVGSSSSFGTIVVADDLITAGPDKDSPQIARAQGTYTTASLDGGTGHVMFSIVFTNREYNGSTLEIMGRVFNRASDETAVVGGTGKFRFATGFAKFETVSFDPTLLSAVTRCNITVDFSSGPNATSAIVTGIPGRVWSFSSFGTIFVTDDPITASPHMDSPQIARGQGIFTTSSLDGVNAHITYSIVFTNREYNGSTLEIQRSVFNLASAAETAVVGGTGKFSFGTIFVTDDKITAGPDRNSPEVGRGQGIYVTSSLDGANTYVLFSIVFTSKEYNGGTLEIQGRSMQLASVRENSVVGGTGNFRLAKGIATFETIYYDATTLYSVISAMLEYSRPRTRLLPLEVPQLANKKGANSFLHQNSRAKEINWMHRQKETSYGPVSCACVVPMPVSPVSGNCQFGART</sequence>
<gene>
    <name evidence="5" type="ORF">RHSIM_Rhsim06G0164000</name>
</gene>
<evidence type="ECO:0000256" key="1">
    <source>
        <dbReference type="ARBA" id="ARBA00010746"/>
    </source>
</evidence>
<accession>A0A834GYD1</accession>